<keyword evidence="1" id="KW-1003">Cell membrane</keyword>
<keyword evidence="1" id="KW-0472">Membrane</keyword>
<dbReference type="PANTHER" id="PTHR34300">
    <property type="entry name" value="QUEUOSINE PRECURSOR TRANSPORTER-RELATED"/>
    <property type="match status" value="1"/>
</dbReference>
<evidence type="ECO:0000313" key="2">
    <source>
        <dbReference type="EMBL" id="GGF92963.1"/>
    </source>
</evidence>
<keyword evidence="1" id="KW-0813">Transport</keyword>
<dbReference type="GO" id="GO:0005886">
    <property type="term" value="C:plasma membrane"/>
    <property type="evidence" value="ECO:0007669"/>
    <property type="project" value="UniProtKB-SubCell"/>
</dbReference>
<sequence length="248" mass="28684">MRNFFVNLISGVNNFKLLWLFMMIYVIVILLANWFNPRIVEFFGISTDAGTIIFPLTFLMSDIITEVYGYKYARKSIWFGFLFSIFFFAYGFLVKESGSPAFAADQNAMFDQVFSLNMLFIIAGFISYWIAEPMNSFIMAKLKILMKGKFMAGRFVGSTFVAAFLDSFIFSHIAFITLFSYKDLWSLLIVMWLVKVGIELIGLSFSIPLTKKIKQFEQMDRYDRKTNFSVFSTNIDYAGESNEYSKKG</sequence>
<feature type="transmembrane region" description="Helical" evidence="1">
    <location>
        <begin position="17"/>
        <end position="36"/>
    </location>
</feature>
<keyword evidence="1" id="KW-0812">Transmembrane</keyword>
<evidence type="ECO:0000313" key="3">
    <source>
        <dbReference type="Proteomes" id="UP000636949"/>
    </source>
</evidence>
<organism evidence="2 3">
    <name type="scientific">Cysteiniphilum litorale</name>
    <dbReference type="NCBI Taxonomy" id="2056700"/>
    <lineage>
        <taxon>Bacteria</taxon>
        <taxon>Pseudomonadati</taxon>
        <taxon>Pseudomonadota</taxon>
        <taxon>Gammaproteobacteria</taxon>
        <taxon>Thiotrichales</taxon>
        <taxon>Fastidiosibacteraceae</taxon>
        <taxon>Cysteiniphilum</taxon>
    </lineage>
</organism>
<feature type="transmembrane region" description="Helical" evidence="1">
    <location>
        <begin position="152"/>
        <end position="179"/>
    </location>
</feature>
<dbReference type="EMBL" id="BMJS01000005">
    <property type="protein sequence ID" value="GGF92963.1"/>
    <property type="molecule type" value="Genomic_DNA"/>
</dbReference>
<protein>
    <recommendedName>
        <fullName evidence="1">Probable queuosine precursor transporter</fullName>
        <shortName evidence="1">Q precursor transporter</shortName>
    </recommendedName>
</protein>
<comment type="function">
    <text evidence="1">Involved in the import of queuosine (Q) precursors, required for Q precursor salvage.</text>
</comment>
<accession>A0A8J2Z3J0</accession>
<dbReference type="GO" id="GO:0022857">
    <property type="term" value="F:transmembrane transporter activity"/>
    <property type="evidence" value="ECO:0007669"/>
    <property type="project" value="UniProtKB-UniRule"/>
</dbReference>
<dbReference type="AlphaFoldDB" id="A0A8J2Z3J0"/>
<reference evidence="2" key="1">
    <citation type="journal article" date="2014" name="Int. J. Syst. Evol. Microbiol.">
        <title>Complete genome sequence of Corynebacterium casei LMG S-19264T (=DSM 44701T), isolated from a smear-ripened cheese.</title>
        <authorList>
            <consortium name="US DOE Joint Genome Institute (JGI-PGF)"/>
            <person name="Walter F."/>
            <person name="Albersmeier A."/>
            <person name="Kalinowski J."/>
            <person name="Ruckert C."/>
        </authorList>
    </citation>
    <scope>NUCLEOTIDE SEQUENCE</scope>
    <source>
        <strain evidence="2">CGMCC 1.15758</strain>
    </source>
</reference>
<keyword evidence="1" id="KW-1133">Transmembrane helix</keyword>
<dbReference type="Pfam" id="PF02592">
    <property type="entry name" value="Vut_1"/>
    <property type="match status" value="1"/>
</dbReference>
<reference evidence="2" key="2">
    <citation type="submission" date="2020-09" db="EMBL/GenBank/DDBJ databases">
        <authorList>
            <person name="Sun Q."/>
            <person name="Zhou Y."/>
        </authorList>
    </citation>
    <scope>NUCLEOTIDE SEQUENCE</scope>
    <source>
        <strain evidence="2">CGMCC 1.15758</strain>
    </source>
</reference>
<proteinExistence type="inferred from homology"/>
<dbReference type="OrthoDB" id="9805479at2"/>
<dbReference type="PANTHER" id="PTHR34300:SF2">
    <property type="entry name" value="QUEUOSINE PRECURSOR TRANSPORTER-RELATED"/>
    <property type="match status" value="1"/>
</dbReference>
<comment type="caution">
    <text evidence="2">The sequence shown here is derived from an EMBL/GenBank/DDBJ whole genome shotgun (WGS) entry which is preliminary data.</text>
</comment>
<dbReference type="RefSeq" id="WP_117002129.1">
    <property type="nucleotide sequence ID" value="NZ_BMJS01000005.1"/>
</dbReference>
<name>A0A8J2Z3J0_9GAMM</name>
<comment type="subcellular location">
    <subcellularLocation>
        <location evidence="1">Cell inner membrane</location>
        <topology evidence="1">Multi-pass membrane protein</topology>
    </subcellularLocation>
</comment>
<feature type="transmembrane region" description="Helical" evidence="1">
    <location>
        <begin position="185"/>
        <end position="209"/>
    </location>
</feature>
<dbReference type="HAMAP" id="MF_02088">
    <property type="entry name" value="Q_prec_transport"/>
    <property type="match status" value="1"/>
</dbReference>
<feature type="transmembrane region" description="Helical" evidence="1">
    <location>
        <begin position="113"/>
        <end position="131"/>
    </location>
</feature>
<keyword evidence="1" id="KW-0997">Cell inner membrane</keyword>
<gene>
    <name evidence="2" type="ORF">GCM10010995_07660</name>
</gene>
<dbReference type="InterPro" id="IPR003744">
    <property type="entry name" value="YhhQ"/>
</dbReference>
<dbReference type="NCBIfam" id="TIGR00697">
    <property type="entry name" value="queuosine precursor transporter"/>
    <property type="match status" value="1"/>
</dbReference>
<comment type="similarity">
    <text evidence="1">Belongs to the vitamin uptake transporter (VUT/ECF) (TC 2.A.88) family. Q precursor transporter subfamily.</text>
</comment>
<evidence type="ECO:0000256" key="1">
    <source>
        <dbReference type="HAMAP-Rule" id="MF_02088"/>
    </source>
</evidence>
<keyword evidence="3" id="KW-1185">Reference proteome</keyword>
<feature type="transmembrane region" description="Helical" evidence="1">
    <location>
        <begin position="42"/>
        <end position="64"/>
    </location>
</feature>
<feature type="transmembrane region" description="Helical" evidence="1">
    <location>
        <begin position="76"/>
        <end position="93"/>
    </location>
</feature>
<dbReference type="Proteomes" id="UP000636949">
    <property type="component" value="Unassembled WGS sequence"/>
</dbReference>